<feature type="region of interest" description="Disordered" evidence="1">
    <location>
        <begin position="205"/>
        <end position="283"/>
    </location>
</feature>
<name>A0A8K0EQT3_BRALA</name>
<evidence type="ECO:0000313" key="3">
    <source>
        <dbReference type="Proteomes" id="UP000838412"/>
    </source>
</evidence>
<sequence length="304" mass="34991">MPRILYEQPARLRKHGSWTQLRPRVLFISTSFHEKMDTGRRLDVENVGSVLKPLPCVCASPGSSAMCGWYEEEGERLYRHSTRRKSSVAPRRRSVAYTQGRRQELPSGSTPFVHHQDTRKYIEEYRVSRQGSAMEEYRVSRHGTAMEEYRVSRQRSPMELVRVTTPMVEKKPVPRVVEVSRTPRPPEKRTTQFLPPNIVTFQVFSEEPTPSSRHSSQNHSQHKKRQVGEVKQKTDGFPTRNLPKGGERLSAAPASPRSQTARASGRHSTQSEPTNGGICPPRWRPQYLNFKDMHSRPSCKSFYH</sequence>
<proteinExistence type="predicted"/>
<dbReference type="Proteomes" id="UP000838412">
    <property type="component" value="Chromosome 4"/>
</dbReference>
<evidence type="ECO:0000313" key="2">
    <source>
        <dbReference type="EMBL" id="CAH1262870.1"/>
    </source>
</evidence>
<organism evidence="2 3">
    <name type="scientific">Branchiostoma lanceolatum</name>
    <name type="common">Common lancelet</name>
    <name type="synonym">Amphioxus lanceolatum</name>
    <dbReference type="NCBI Taxonomy" id="7740"/>
    <lineage>
        <taxon>Eukaryota</taxon>
        <taxon>Metazoa</taxon>
        <taxon>Chordata</taxon>
        <taxon>Cephalochordata</taxon>
        <taxon>Leptocardii</taxon>
        <taxon>Amphioxiformes</taxon>
        <taxon>Branchiostomatidae</taxon>
        <taxon>Branchiostoma</taxon>
    </lineage>
</organism>
<dbReference type="OrthoDB" id="10024931at2759"/>
<feature type="region of interest" description="Disordered" evidence="1">
    <location>
        <begin position="81"/>
        <end position="114"/>
    </location>
</feature>
<protein>
    <submittedName>
        <fullName evidence="2">Hypp2590 protein</fullName>
    </submittedName>
</protein>
<feature type="compositionally biased region" description="Basic residues" evidence="1">
    <location>
        <begin position="81"/>
        <end position="94"/>
    </location>
</feature>
<dbReference type="AlphaFoldDB" id="A0A8K0EQT3"/>
<gene>
    <name evidence="2" type="primary">Hypp2590</name>
    <name evidence="2" type="ORF">BLAG_LOCUS17750</name>
</gene>
<feature type="compositionally biased region" description="Polar residues" evidence="1">
    <location>
        <begin position="256"/>
        <end position="274"/>
    </location>
</feature>
<reference evidence="2" key="1">
    <citation type="submission" date="2022-01" db="EMBL/GenBank/DDBJ databases">
        <authorList>
            <person name="Braso-Vives M."/>
        </authorList>
    </citation>
    <scope>NUCLEOTIDE SEQUENCE</scope>
</reference>
<dbReference type="EMBL" id="OV696689">
    <property type="protein sequence ID" value="CAH1262870.1"/>
    <property type="molecule type" value="Genomic_DNA"/>
</dbReference>
<keyword evidence="3" id="KW-1185">Reference proteome</keyword>
<accession>A0A8K0EQT3</accession>
<evidence type="ECO:0000256" key="1">
    <source>
        <dbReference type="SAM" id="MobiDB-lite"/>
    </source>
</evidence>